<protein>
    <submittedName>
        <fullName evidence="1">Uncharacterized protein</fullName>
    </submittedName>
</protein>
<organism evidence="1">
    <name type="scientific">Arundo donax</name>
    <name type="common">Giant reed</name>
    <name type="synonym">Donax arundinaceus</name>
    <dbReference type="NCBI Taxonomy" id="35708"/>
    <lineage>
        <taxon>Eukaryota</taxon>
        <taxon>Viridiplantae</taxon>
        <taxon>Streptophyta</taxon>
        <taxon>Embryophyta</taxon>
        <taxon>Tracheophyta</taxon>
        <taxon>Spermatophyta</taxon>
        <taxon>Magnoliopsida</taxon>
        <taxon>Liliopsida</taxon>
        <taxon>Poales</taxon>
        <taxon>Poaceae</taxon>
        <taxon>PACMAD clade</taxon>
        <taxon>Arundinoideae</taxon>
        <taxon>Arundineae</taxon>
        <taxon>Arundo</taxon>
    </lineage>
</organism>
<evidence type="ECO:0000313" key="1">
    <source>
        <dbReference type="EMBL" id="JAE12743.1"/>
    </source>
</evidence>
<reference evidence="1" key="1">
    <citation type="submission" date="2014-09" db="EMBL/GenBank/DDBJ databases">
        <authorList>
            <person name="Magalhaes I.L.F."/>
            <person name="Oliveira U."/>
            <person name="Santos F.R."/>
            <person name="Vidigal T.H.D.A."/>
            <person name="Brescovit A.D."/>
            <person name="Santos A.J."/>
        </authorList>
    </citation>
    <scope>NUCLEOTIDE SEQUENCE</scope>
    <source>
        <tissue evidence="1">Shoot tissue taken approximately 20 cm above the soil surface</tissue>
    </source>
</reference>
<reference evidence="1" key="2">
    <citation type="journal article" date="2015" name="Data Brief">
        <title>Shoot transcriptome of the giant reed, Arundo donax.</title>
        <authorList>
            <person name="Barrero R.A."/>
            <person name="Guerrero F.D."/>
            <person name="Moolhuijzen P."/>
            <person name="Goolsby J.A."/>
            <person name="Tidwell J."/>
            <person name="Bellgard S.E."/>
            <person name="Bellgard M.I."/>
        </authorList>
    </citation>
    <scope>NUCLEOTIDE SEQUENCE</scope>
    <source>
        <tissue evidence="1">Shoot tissue taken approximately 20 cm above the soil surface</tissue>
    </source>
</reference>
<proteinExistence type="predicted"/>
<sequence>MSEGEGHTPSTSLISICKTSNRFSAFGCGTKFANKTVVT</sequence>
<accession>A0A0A9FWJ5</accession>
<dbReference type="AlphaFoldDB" id="A0A0A9FWJ5"/>
<dbReference type="EMBL" id="GBRH01185153">
    <property type="protein sequence ID" value="JAE12743.1"/>
    <property type="molecule type" value="Transcribed_RNA"/>
</dbReference>
<name>A0A0A9FWJ5_ARUDO</name>